<protein>
    <submittedName>
        <fullName evidence="3">Uncharacterized protein</fullName>
    </submittedName>
</protein>
<accession>A0A6J5NDT9</accession>
<name>A0A6J5NDT9_9CAUD</name>
<dbReference type="EMBL" id="LR796369">
    <property type="protein sequence ID" value="CAB4139928.1"/>
    <property type="molecule type" value="Genomic_DNA"/>
</dbReference>
<evidence type="ECO:0000313" key="1">
    <source>
        <dbReference type="EMBL" id="CAB4139928.1"/>
    </source>
</evidence>
<proteinExistence type="predicted"/>
<evidence type="ECO:0000313" key="2">
    <source>
        <dbReference type="EMBL" id="CAB4140293.1"/>
    </source>
</evidence>
<sequence>MDVFKWSKAVKKAFTKDWNEWAGQQEDVLFAMPFIDDEKMRKWAVICGFEVAESHVCTDGIIRKLYIWGANHG</sequence>
<reference evidence="3" key="1">
    <citation type="submission" date="2020-04" db="EMBL/GenBank/DDBJ databases">
        <authorList>
            <person name="Chiriac C."/>
            <person name="Salcher M."/>
            <person name="Ghai R."/>
            <person name="Kavagutti S V."/>
        </authorList>
    </citation>
    <scope>NUCLEOTIDE SEQUENCE</scope>
</reference>
<organism evidence="3">
    <name type="scientific">uncultured Caudovirales phage</name>
    <dbReference type="NCBI Taxonomy" id="2100421"/>
    <lineage>
        <taxon>Viruses</taxon>
        <taxon>Duplodnaviria</taxon>
        <taxon>Heunggongvirae</taxon>
        <taxon>Uroviricota</taxon>
        <taxon>Caudoviricetes</taxon>
        <taxon>Peduoviridae</taxon>
        <taxon>Maltschvirus</taxon>
        <taxon>Maltschvirus maltsch</taxon>
    </lineage>
</organism>
<dbReference type="EMBL" id="LR796646">
    <property type="protein sequence ID" value="CAB4156862.1"/>
    <property type="molecule type" value="Genomic_DNA"/>
</dbReference>
<gene>
    <name evidence="1" type="ORF">UFOVP356_22</name>
    <name evidence="2" type="ORF">UFOVP408_13</name>
    <name evidence="3" type="ORF">UFOVP676_2</name>
</gene>
<dbReference type="EMBL" id="LR796373">
    <property type="protein sequence ID" value="CAB4140293.1"/>
    <property type="molecule type" value="Genomic_DNA"/>
</dbReference>
<evidence type="ECO:0000313" key="3">
    <source>
        <dbReference type="EMBL" id="CAB4156862.1"/>
    </source>
</evidence>